<name>A0AAE0HTJ8_9PEZI</name>
<dbReference type="AlphaFoldDB" id="A0AAE0HTJ8"/>
<dbReference type="Proteomes" id="UP001283341">
    <property type="component" value="Unassembled WGS sequence"/>
</dbReference>
<sequence length="87" mass="9900">MGWSNRWKKATIFSFVALLSLTASTLLARWVAIQAFLARNRETHRLPTWEVSPRMSDSRWANSLISWCVTGKPKAACVRIHVLRASS</sequence>
<comment type="caution">
    <text evidence="1">The sequence shown here is derived from an EMBL/GenBank/DDBJ whole genome shotgun (WGS) entry which is preliminary data.</text>
</comment>
<protein>
    <submittedName>
        <fullName evidence="1">Uncharacterized protein</fullName>
    </submittedName>
</protein>
<feature type="non-terminal residue" evidence="1">
    <location>
        <position position="1"/>
    </location>
</feature>
<dbReference type="EMBL" id="JAUEDM010000008">
    <property type="protein sequence ID" value="KAK3312622.1"/>
    <property type="molecule type" value="Genomic_DNA"/>
</dbReference>
<reference evidence="1" key="1">
    <citation type="journal article" date="2023" name="Mol. Phylogenet. Evol.">
        <title>Genome-scale phylogeny and comparative genomics of the fungal order Sordariales.</title>
        <authorList>
            <person name="Hensen N."/>
            <person name="Bonometti L."/>
            <person name="Westerberg I."/>
            <person name="Brannstrom I.O."/>
            <person name="Guillou S."/>
            <person name="Cros-Aarteil S."/>
            <person name="Calhoun S."/>
            <person name="Haridas S."/>
            <person name="Kuo A."/>
            <person name="Mondo S."/>
            <person name="Pangilinan J."/>
            <person name="Riley R."/>
            <person name="LaButti K."/>
            <person name="Andreopoulos B."/>
            <person name="Lipzen A."/>
            <person name="Chen C."/>
            <person name="Yan M."/>
            <person name="Daum C."/>
            <person name="Ng V."/>
            <person name="Clum A."/>
            <person name="Steindorff A."/>
            <person name="Ohm R.A."/>
            <person name="Martin F."/>
            <person name="Silar P."/>
            <person name="Natvig D.O."/>
            <person name="Lalanne C."/>
            <person name="Gautier V."/>
            <person name="Ament-Velasquez S.L."/>
            <person name="Kruys A."/>
            <person name="Hutchinson M.I."/>
            <person name="Powell A.J."/>
            <person name="Barry K."/>
            <person name="Miller A.N."/>
            <person name="Grigoriev I.V."/>
            <person name="Debuchy R."/>
            <person name="Gladieux P."/>
            <person name="Hiltunen Thoren M."/>
            <person name="Johannesson H."/>
        </authorList>
    </citation>
    <scope>NUCLEOTIDE SEQUENCE</scope>
    <source>
        <strain evidence="1">CBS 118394</strain>
    </source>
</reference>
<gene>
    <name evidence="1" type="ORF">B0H66DRAFT_568525</name>
</gene>
<reference evidence="1" key="2">
    <citation type="submission" date="2023-06" db="EMBL/GenBank/DDBJ databases">
        <authorList>
            <consortium name="Lawrence Berkeley National Laboratory"/>
            <person name="Haridas S."/>
            <person name="Hensen N."/>
            <person name="Bonometti L."/>
            <person name="Westerberg I."/>
            <person name="Brannstrom I.O."/>
            <person name="Guillou S."/>
            <person name="Cros-Aarteil S."/>
            <person name="Calhoun S."/>
            <person name="Kuo A."/>
            <person name="Mondo S."/>
            <person name="Pangilinan J."/>
            <person name="Riley R."/>
            <person name="Labutti K."/>
            <person name="Andreopoulos B."/>
            <person name="Lipzen A."/>
            <person name="Chen C."/>
            <person name="Yanf M."/>
            <person name="Daum C."/>
            <person name="Ng V."/>
            <person name="Clum A."/>
            <person name="Steindorff A."/>
            <person name="Ohm R."/>
            <person name="Martin F."/>
            <person name="Silar P."/>
            <person name="Natvig D."/>
            <person name="Lalanne C."/>
            <person name="Gautier V."/>
            <person name="Ament-Velasquez S.L."/>
            <person name="Kruys A."/>
            <person name="Hutchinson M.I."/>
            <person name="Powell A.J."/>
            <person name="Barry K."/>
            <person name="Miller A.N."/>
            <person name="Grigoriev I.V."/>
            <person name="Debuchy R."/>
            <person name="Gladieux P."/>
            <person name="Thoren M.H."/>
            <person name="Johannesson H."/>
        </authorList>
    </citation>
    <scope>NUCLEOTIDE SEQUENCE</scope>
    <source>
        <strain evidence="1">CBS 118394</strain>
    </source>
</reference>
<proteinExistence type="predicted"/>
<keyword evidence="2" id="KW-1185">Reference proteome</keyword>
<accession>A0AAE0HTJ8</accession>
<evidence type="ECO:0000313" key="2">
    <source>
        <dbReference type="Proteomes" id="UP001283341"/>
    </source>
</evidence>
<organism evidence="1 2">
    <name type="scientific">Apodospora peruviana</name>
    <dbReference type="NCBI Taxonomy" id="516989"/>
    <lineage>
        <taxon>Eukaryota</taxon>
        <taxon>Fungi</taxon>
        <taxon>Dikarya</taxon>
        <taxon>Ascomycota</taxon>
        <taxon>Pezizomycotina</taxon>
        <taxon>Sordariomycetes</taxon>
        <taxon>Sordariomycetidae</taxon>
        <taxon>Sordariales</taxon>
        <taxon>Lasiosphaeriaceae</taxon>
        <taxon>Apodospora</taxon>
    </lineage>
</organism>
<evidence type="ECO:0000313" key="1">
    <source>
        <dbReference type="EMBL" id="KAK3312622.1"/>
    </source>
</evidence>